<dbReference type="KEGG" id="pfy:PFICI_09193"/>
<dbReference type="GeneID" id="19274206"/>
<dbReference type="AlphaFoldDB" id="W3WZR9"/>
<proteinExistence type="predicted"/>
<dbReference type="RefSeq" id="XP_007835965.1">
    <property type="nucleotide sequence ID" value="XM_007837774.1"/>
</dbReference>
<reference evidence="2" key="1">
    <citation type="journal article" date="2015" name="BMC Genomics">
        <title>Genomic and transcriptomic analysis of the endophytic fungus Pestalotiopsis fici reveals its lifestyle and high potential for synthesis of natural products.</title>
        <authorList>
            <person name="Wang X."/>
            <person name="Zhang X."/>
            <person name="Liu L."/>
            <person name="Xiang M."/>
            <person name="Wang W."/>
            <person name="Sun X."/>
            <person name="Che Y."/>
            <person name="Guo L."/>
            <person name="Liu G."/>
            <person name="Guo L."/>
            <person name="Wang C."/>
            <person name="Yin W.B."/>
            <person name="Stadler M."/>
            <person name="Zhang X."/>
            <person name="Liu X."/>
        </authorList>
    </citation>
    <scope>NUCLEOTIDE SEQUENCE [LARGE SCALE GENOMIC DNA]</scope>
    <source>
        <strain evidence="2">W106-1 / CGMCC3.15140</strain>
    </source>
</reference>
<keyword evidence="2" id="KW-1185">Reference proteome</keyword>
<protein>
    <submittedName>
        <fullName evidence="1">Uncharacterized protein</fullName>
    </submittedName>
</protein>
<dbReference type="STRING" id="1229662.W3WZR9"/>
<dbReference type="Proteomes" id="UP000030651">
    <property type="component" value="Unassembled WGS sequence"/>
</dbReference>
<dbReference type="OrthoDB" id="4526039at2759"/>
<accession>W3WZR9</accession>
<evidence type="ECO:0000313" key="1">
    <source>
        <dbReference type="EMBL" id="ETS79340.1"/>
    </source>
</evidence>
<evidence type="ECO:0000313" key="2">
    <source>
        <dbReference type="Proteomes" id="UP000030651"/>
    </source>
</evidence>
<name>W3WZR9_PESFW</name>
<dbReference type="InParanoid" id="W3WZR9"/>
<sequence>MSIRRYLSYACLSTAAAAGTRFGNIIFPDADPDYAVEFGVLADSLDRPNATGRYPIAGPNATVAYPGSMMDGWEIEMDVSASMPTAHGGDKFIAAAGIKLHPPAELVQQDSNGVQHLNADADSWFGCVNVFGAGGISGDNGNGMCSGLLSDTCIDNIKRLFAEAPQLAAGGQCVSLWNMTDAEASGCPFPSDEYTSGFGFGDDLLVGHEIAYISDAMDSPSDQSGYDRFASTTYPVIITWGHTDGAGDEMVAEDHITVACVRANVTTPGSQTPNTSNGIKLSPRGVAITILGFVFALLV</sequence>
<dbReference type="EMBL" id="KI912114">
    <property type="protein sequence ID" value="ETS79340.1"/>
    <property type="molecule type" value="Genomic_DNA"/>
</dbReference>
<gene>
    <name evidence="1" type="ORF">PFICI_09193</name>
</gene>
<organism evidence="1 2">
    <name type="scientific">Pestalotiopsis fici (strain W106-1 / CGMCC3.15140)</name>
    <dbReference type="NCBI Taxonomy" id="1229662"/>
    <lineage>
        <taxon>Eukaryota</taxon>
        <taxon>Fungi</taxon>
        <taxon>Dikarya</taxon>
        <taxon>Ascomycota</taxon>
        <taxon>Pezizomycotina</taxon>
        <taxon>Sordariomycetes</taxon>
        <taxon>Xylariomycetidae</taxon>
        <taxon>Amphisphaeriales</taxon>
        <taxon>Sporocadaceae</taxon>
        <taxon>Pestalotiopsis</taxon>
    </lineage>
</organism>
<dbReference type="HOGENOM" id="CLU_930993_0_0_1"/>